<dbReference type="PANTHER" id="PTHR21320:SF3">
    <property type="entry name" value="CYTOCHROME C OXIDASE ASSEMBLY PROTEIN COX11, MITOCHONDRIAL-RELATED"/>
    <property type="match status" value="1"/>
</dbReference>
<evidence type="ECO:0000313" key="11">
    <source>
        <dbReference type="EMBL" id="PCS23216.1"/>
    </source>
</evidence>
<evidence type="ECO:0000256" key="6">
    <source>
        <dbReference type="ARBA" id="ARBA00022968"/>
    </source>
</evidence>
<reference evidence="12" key="1">
    <citation type="submission" date="2017-04" db="EMBL/GenBank/DDBJ databases">
        <title>Genome evolution of the luminous symbionts of deep sea anglerfish.</title>
        <authorList>
            <person name="Hendry T.A."/>
        </authorList>
    </citation>
    <scope>NUCLEOTIDE SEQUENCE [LARGE SCALE GENOMIC DNA]</scope>
</reference>
<dbReference type="GO" id="GO:0005507">
    <property type="term" value="F:copper ion binding"/>
    <property type="evidence" value="ECO:0007669"/>
    <property type="project" value="InterPro"/>
</dbReference>
<evidence type="ECO:0000256" key="1">
    <source>
        <dbReference type="ARBA" id="ARBA00004007"/>
    </source>
</evidence>
<dbReference type="InterPro" id="IPR023471">
    <property type="entry name" value="CtaG/Cox11_dom_sf"/>
</dbReference>
<evidence type="ECO:0000256" key="5">
    <source>
        <dbReference type="ARBA" id="ARBA00022692"/>
    </source>
</evidence>
<evidence type="ECO:0000256" key="7">
    <source>
        <dbReference type="ARBA" id="ARBA00022989"/>
    </source>
</evidence>
<keyword evidence="12" id="KW-1185">Reference proteome</keyword>
<proteinExistence type="inferred from homology"/>
<dbReference type="PANTHER" id="PTHR21320">
    <property type="entry name" value="CYTOCHROME C OXIDASE ASSEMBLY PROTEIN COX11-RELATED"/>
    <property type="match status" value="1"/>
</dbReference>
<dbReference type="AlphaFoldDB" id="A0A2A5T4Z1"/>
<keyword evidence="6" id="KW-0735">Signal-anchor</keyword>
<gene>
    <name evidence="11" type="ORF">BTN49_1212</name>
</gene>
<evidence type="ECO:0000256" key="4">
    <source>
        <dbReference type="ARBA" id="ARBA00015384"/>
    </source>
</evidence>
<evidence type="ECO:0000256" key="3">
    <source>
        <dbReference type="ARBA" id="ARBA00009620"/>
    </source>
</evidence>
<dbReference type="EMBL" id="NBYY01000011">
    <property type="protein sequence ID" value="PCS23216.1"/>
    <property type="molecule type" value="Genomic_DNA"/>
</dbReference>
<keyword evidence="8" id="KW-0186">Copper</keyword>
<dbReference type="Proteomes" id="UP000219020">
    <property type="component" value="Unassembled WGS sequence"/>
</dbReference>
<comment type="caution">
    <text evidence="11">The sequence shown here is derived from an EMBL/GenBank/DDBJ whole genome shotgun (WGS) entry which is preliminary data.</text>
</comment>
<keyword evidence="5 10" id="KW-0812">Transmembrane</keyword>
<dbReference type="GeneID" id="66951440"/>
<comment type="similarity">
    <text evidence="3">Belongs to the COX11/CtaG family.</text>
</comment>
<comment type="subcellular location">
    <subcellularLocation>
        <location evidence="2">Cell inner membrane</location>
        <topology evidence="2">Single-pass type II membrane protein</topology>
        <orientation evidence="2">Periplasmic side</orientation>
    </subcellularLocation>
</comment>
<sequence length="185" mass="21078">MRNFYHRQNQHRNRSAYTAIKLVVLAILMFCFTFALVPLYDVFCDITGINGKTDKKIAHQSFFVDEDRTVKVEFVTYVNPKIGWKFDTEIKRLTVYPGETRTITYKATNNTSVDSIGQAIPSVTPGSAAKYLNKTECFCFNHQYLAAGKDTELTLVFYVDPAIPNDIKTLTLSYTMFKAKSKPVT</sequence>
<dbReference type="InterPro" id="IPR007533">
    <property type="entry name" value="Cyt_c_oxidase_assmbl_CtaG"/>
</dbReference>
<dbReference type="SUPFAM" id="SSF110111">
    <property type="entry name" value="Ctag/Cox11"/>
    <property type="match status" value="1"/>
</dbReference>
<accession>A0A2A5T4Z1</accession>
<dbReference type="NCBIfam" id="NF003465">
    <property type="entry name" value="PRK05089.1"/>
    <property type="match status" value="1"/>
</dbReference>
<evidence type="ECO:0000256" key="10">
    <source>
        <dbReference type="SAM" id="Phobius"/>
    </source>
</evidence>
<keyword evidence="9 10" id="KW-0472">Membrane</keyword>
<organism evidence="11 12">
    <name type="scientific">Candidatus Enterovibrio escicola</name>
    <dbReference type="NCBI Taxonomy" id="1927127"/>
    <lineage>
        <taxon>Bacteria</taxon>
        <taxon>Pseudomonadati</taxon>
        <taxon>Pseudomonadota</taxon>
        <taxon>Gammaproteobacteria</taxon>
        <taxon>Vibrionales</taxon>
        <taxon>Vibrionaceae</taxon>
        <taxon>Enterovibrio</taxon>
    </lineage>
</organism>
<dbReference type="GO" id="GO:0005886">
    <property type="term" value="C:plasma membrane"/>
    <property type="evidence" value="ECO:0007669"/>
    <property type="project" value="UniProtKB-SubCell"/>
</dbReference>
<evidence type="ECO:0000256" key="2">
    <source>
        <dbReference type="ARBA" id="ARBA00004382"/>
    </source>
</evidence>
<dbReference type="RefSeq" id="WP_097356231.1">
    <property type="nucleotide sequence ID" value="NZ_CAWNJE010000006.1"/>
</dbReference>
<protein>
    <recommendedName>
        <fullName evidence="4">Cytochrome c oxidase assembly protein CtaG</fullName>
    </recommendedName>
</protein>
<name>A0A2A5T4Z1_9GAMM</name>
<dbReference type="PIRSF" id="PIRSF005413">
    <property type="entry name" value="COX11"/>
    <property type="match status" value="1"/>
</dbReference>
<dbReference type="Gene3D" id="2.60.370.10">
    <property type="entry name" value="Ctag/Cox11"/>
    <property type="match status" value="1"/>
</dbReference>
<comment type="function">
    <text evidence="1">Exerts its effect at some terminal stage of cytochrome c oxidase synthesis, probably by being involved in the insertion of the copper B into subunit I.</text>
</comment>
<feature type="transmembrane region" description="Helical" evidence="10">
    <location>
        <begin position="20"/>
        <end position="40"/>
    </location>
</feature>
<evidence type="ECO:0000256" key="9">
    <source>
        <dbReference type="ARBA" id="ARBA00023136"/>
    </source>
</evidence>
<keyword evidence="7 10" id="KW-1133">Transmembrane helix</keyword>
<evidence type="ECO:0000313" key="12">
    <source>
        <dbReference type="Proteomes" id="UP000219020"/>
    </source>
</evidence>
<evidence type="ECO:0000256" key="8">
    <source>
        <dbReference type="ARBA" id="ARBA00023008"/>
    </source>
</evidence>
<dbReference type="Pfam" id="PF04442">
    <property type="entry name" value="CtaG_Cox11"/>
    <property type="match status" value="1"/>
</dbReference>